<evidence type="ECO:0000313" key="4">
    <source>
        <dbReference type="Proteomes" id="UP001498398"/>
    </source>
</evidence>
<dbReference type="CDD" id="cd20071">
    <property type="entry name" value="SET_SMYD"/>
    <property type="match status" value="1"/>
</dbReference>
<dbReference type="PANTHER" id="PTHR12197:SF251">
    <property type="entry name" value="EG:BACR7C10.4 PROTEIN"/>
    <property type="match status" value="1"/>
</dbReference>
<dbReference type="InterPro" id="IPR001214">
    <property type="entry name" value="SET_dom"/>
</dbReference>
<feature type="compositionally biased region" description="Basic and acidic residues" evidence="1">
    <location>
        <begin position="211"/>
        <end position="234"/>
    </location>
</feature>
<dbReference type="EMBL" id="JBANRG010000014">
    <property type="protein sequence ID" value="KAK7460843.1"/>
    <property type="molecule type" value="Genomic_DNA"/>
</dbReference>
<dbReference type="InterPro" id="IPR050869">
    <property type="entry name" value="H3K4_H4K5_MeTrfase"/>
</dbReference>
<sequence>MIFSCRPNAERDWDSPTFSLQLRASKPIKKGEEITITYISDVTDPTKERQRQLASYGFTCTCEACSNPKLSDPKSKEIKELLKPAMFLFDPMAMDWVNPATGVGIGMDMPSGMPGMTPMGMASSKGKKSQTGAFDVATNLVNSIVEPALRGLKLMEEEGLYGNSYGELLGRVANGYEMMGQSSKEKSREAKAWAEKYERYQKYFESARNAKQREEKEQEEKSKRNEGRWHEDKQLAEMMNEMMKKMNA</sequence>
<protein>
    <recommendedName>
        <fullName evidence="2">SET domain-containing protein</fullName>
    </recommendedName>
</protein>
<dbReference type="PROSITE" id="PS50280">
    <property type="entry name" value="SET"/>
    <property type="match status" value="1"/>
</dbReference>
<feature type="domain" description="SET" evidence="2">
    <location>
        <begin position="1"/>
        <end position="39"/>
    </location>
</feature>
<evidence type="ECO:0000259" key="2">
    <source>
        <dbReference type="PROSITE" id="PS50280"/>
    </source>
</evidence>
<comment type="caution">
    <text evidence="3">The sequence shown here is derived from an EMBL/GenBank/DDBJ whole genome shotgun (WGS) entry which is preliminary data.</text>
</comment>
<feature type="region of interest" description="Disordered" evidence="1">
    <location>
        <begin position="206"/>
        <end position="234"/>
    </location>
</feature>
<proteinExistence type="predicted"/>
<organism evidence="3 4">
    <name type="scientific">Marasmiellus scandens</name>
    <dbReference type="NCBI Taxonomy" id="2682957"/>
    <lineage>
        <taxon>Eukaryota</taxon>
        <taxon>Fungi</taxon>
        <taxon>Dikarya</taxon>
        <taxon>Basidiomycota</taxon>
        <taxon>Agaricomycotina</taxon>
        <taxon>Agaricomycetes</taxon>
        <taxon>Agaricomycetidae</taxon>
        <taxon>Agaricales</taxon>
        <taxon>Marasmiineae</taxon>
        <taxon>Omphalotaceae</taxon>
        <taxon>Marasmiellus</taxon>
    </lineage>
</organism>
<accession>A0ABR1JJQ0</accession>
<dbReference type="Gene3D" id="2.170.270.10">
    <property type="entry name" value="SET domain"/>
    <property type="match status" value="1"/>
</dbReference>
<name>A0ABR1JJQ0_9AGAR</name>
<dbReference type="SUPFAM" id="SSF82199">
    <property type="entry name" value="SET domain"/>
    <property type="match status" value="1"/>
</dbReference>
<dbReference type="Proteomes" id="UP001498398">
    <property type="component" value="Unassembled WGS sequence"/>
</dbReference>
<dbReference type="PANTHER" id="PTHR12197">
    <property type="entry name" value="HISTONE-LYSINE N-METHYLTRANSFERASE SMYD"/>
    <property type="match status" value="1"/>
</dbReference>
<keyword evidence="4" id="KW-1185">Reference proteome</keyword>
<dbReference type="InterPro" id="IPR046341">
    <property type="entry name" value="SET_dom_sf"/>
</dbReference>
<evidence type="ECO:0000313" key="3">
    <source>
        <dbReference type="EMBL" id="KAK7460843.1"/>
    </source>
</evidence>
<gene>
    <name evidence="3" type="ORF">VKT23_008774</name>
</gene>
<dbReference type="Pfam" id="PF00856">
    <property type="entry name" value="SET"/>
    <property type="match status" value="1"/>
</dbReference>
<evidence type="ECO:0000256" key="1">
    <source>
        <dbReference type="SAM" id="MobiDB-lite"/>
    </source>
</evidence>
<reference evidence="3 4" key="1">
    <citation type="submission" date="2024-01" db="EMBL/GenBank/DDBJ databases">
        <title>A draft genome for the cacao thread blight pathogen Marasmiellus scandens.</title>
        <authorList>
            <person name="Baruah I.K."/>
            <person name="Leung J."/>
            <person name="Bukari Y."/>
            <person name="Amoako-Attah I."/>
            <person name="Meinhardt L.W."/>
            <person name="Bailey B.A."/>
            <person name="Cohen S.P."/>
        </authorList>
    </citation>
    <scope>NUCLEOTIDE SEQUENCE [LARGE SCALE GENOMIC DNA]</scope>
    <source>
        <strain evidence="3 4">GH-19</strain>
    </source>
</reference>